<protein>
    <submittedName>
        <fullName evidence="2">Uncharacterized protein</fullName>
    </submittedName>
</protein>
<feature type="non-terminal residue" evidence="2">
    <location>
        <position position="373"/>
    </location>
</feature>
<dbReference type="PROSITE" id="PS50012">
    <property type="entry name" value="RCC1_3"/>
    <property type="match status" value="4"/>
</dbReference>
<dbReference type="OMA" id="CGANTRE"/>
<dbReference type="GeneID" id="8246987"/>
<gene>
    <name evidence="2" type="ORF">MICPUN_86032</name>
</gene>
<dbReference type="Proteomes" id="UP000002009">
    <property type="component" value="Chromosome 10"/>
</dbReference>
<dbReference type="PANTHER" id="PTHR45982:SF1">
    <property type="entry name" value="REGULATOR OF CHROMOSOME CONDENSATION"/>
    <property type="match status" value="1"/>
</dbReference>
<feature type="repeat" description="RCC1" evidence="1">
    <location>
        <begin position="248"/>
        <end position="298"/>
    </location>
</feature>
<name>C1FIB8_MICCC</name>
<evidence type="ECO:0000313" key="3">
    <source>
        <dbReference type="Proteomes" id="UP000002009"/>
    </source>
</evidence>
<dbReference type="EMBL" id="CP001576">
    <property type="protein sequence ID" value="ACO69968.1"/>
    <property type="molecule type" value="Genomic_DNA"/>
</dbReference>
<reference evidence="2 3" key="1">
    <citation type="journal article" date="2009" name="Science">
        <title>Green evolution and dynamic adaptations revealed by genomes of the marine picoeukaryotes Micromonas.</title>
        <authorList>
            <person name="Worden A.Z."/>
            <person name="Lee J.H."/>
            <person name="Mock T."/>
            <person name="Rouze P."/>
            <person name="Simmons M.P."/>
            <person name="Aerts A.L."/>
            <person name="Allen A.E."/>
            <person name="Cuvelier M.L."/>
            <person name="Derelle E."/>
            <person name="Everett M.V."/>
            <person name="Foulon E."/>
            <person name="Grimwood J."/>
            <person name="Gundlach H."/>
            <person name="Henrissat B."/>
            <person name="Napoli C."/>
            <person name="McDonald S.M."/>
            <person name="Parker M.S."/>
            <person name="Rombauts S."/>
            <person name="Salamov A."/>
            <person name="Von Dassow P."/>
            <person name="Badger J.H."/>
            <person name="Coutinho P.M."/>
            <person name="Demir E."/>
            <person name="Dubchak I."/>
            <person name="Gentemann C."/>
            <person name="Eikrem W."/>
            <person name="Gready J.E."/>
            <person name="John U."/>
            <person name="Lanier W."/>
            <person name="Lindquist E.A."/>
            <person name="Lucas S."/>
            <person name="Mayer K.F."/>
            <person name="Moreau H."/>
            <person name="Not F."/>
            <person name="Otillar R."/>
            <person name="Panaud O."/>
            <person name="Pangilinan J."/>
            <person name="Paulsen I."/>
            <person name="Piegu B."/>
            <person name="Poliakov A."/>
            <person name="Robbens S."/>
            <person name="Schmutz J."/>
            <person name="Toulza E."/>
            <person name="Wyss T."/>
            <person name="Zelensky A."/>
            <person name="Zhou K."/>
            <person name="Armbrust E.V."/>
            <person name="Bhattacharya D."/>
            <person name="Goodenough U.W."/>
            <person name="Van de Peer Y."/>
            <person name="Grigoriev I.V."/>
        </authorList>
    </citation>
    <scope>NUCLEOTIDE SEQUENCE [LARGE SCALE GENOMIC DNA]</scope>
    <source>
        <strain evidence="3">RCC299 / NOUM17</strain>
    </source>
</reference>
<dbReference type="AlphaFoldDB" id="C1FIB8"/>
<feature type="repeat" description="RCC1" evidence="1">
    <location>
        <begin position="349"/>
        <end position="373"/>
    </location>
</feature>
<dbReference type="InParanoid" id="C1FIB8"/>
<dbReference type="InterPro" id="IPR009091">
    <property type="entry name" value="RCC1/BLIP-II"/>
</dbReference>
<dbReference type="InterPro" id="IPR000408">
    <property type="entry name" value="Reg_chr_condens"/>
</dbReference>
<dbReference type="Pfam" id="PF13540">
    <property type="entry name" value="RCC1_2"/>
    <property type="match status" value="4"/>
</dbReference>
<dbReference type="RefSeq" id="XP_002508710.1">
    <property type="nucleotide sequence ID" value="XM_002508664.1"/>
</dbReference>
<dbReference type="KEGG" id="mis:MICPUN_86032"/>
<dbReference type="SUPFAM" id="SSF50985">
    <property type="entry name" value="RCC1/BLIP-II"/>
    <property type="match status" value="1"/>
</dbReference>
<sequence length="373" mass="39027">MVDLGEEIAIGGIFLYQTADLGGFSRAVGLYAEILDASQNTVLTTAAVQDSRAGYLLDFSSTRPNYQRGRVTIGQDHLCAFMNDGSVQCWGRNAKGQLGDGTTADSLNPVVVQGITNALSVDTGAGRTHQCALLMDGSVKCWGGNYYGTIGDGTYDWYFGKLQPTAVVEKTSGDLITDAVAISVADYHSCVVRRQGNLSVWCWGWNGSGQHGDGSRSHNYAAVKMLGISNARSVAVGYAHTCVLLQDGFVKCLGYNAKGQLGDGSYVEDSTTASQVVGVTNATNIASGYWHACALLGDGNVTCWGNNANGQLGNGATGDRSAAVQVLGITSAMSIALGHHHSCALLRSGVIKCWGKNANGQLGDGTMDDRSSP</sequence>
<dbReference type="PRINTS" id="PR00633">
    <property type="entry name" value="RCCNDNSATION"/>
</dbReference>
<dbReference type="InterPro" id="IPR051553">
    <property type="entry name" value="Ran_GTPase-activating"/>
</dbReference>
<keyword evidence="3" id="KW-1185">Reference proteome</keyword>
<dbReference type="OrthoDB" id="538768at2759"/>
<dbReference type="eggNOG" id="KOG1426">
    <property type="taxonomic scope" value="Eukaryota"/>
</dbReference>
<organism evidence="2 3">
    <name type="scientific">Micromonas commoda (strain RCC299 / NOUM17 / CCMP2709)</name>
    <name type="common">Picoplanktonic green alga</name>
    <dbReference type="NCBI Taxonomy" id="296587"/>
    <lineage>
        <taxon>Eukaryota</taxon>
        <taxon>Viridiplantae</taxon>
        <taxon>Chlorophyta</taxon>
        <taxon>Mamiellophyceae</taxon>
        <taxon>Mamiellales</taxon>
        <taxon>Mamiellaceae</taxon>
        <taxon>Micromonas</taxon>
    </lineage>
</organism>
<feature type="repeat" description="RCC1" evidence="1">
    <location>
        <begin position="85"/>
        <end position="136"/>
    </location>
</feature>
<feature type="repeat" description="RCC1" evidence="1">
    <location>
        <begin position="299"/>
        <end position="348"/>
    </location>
</feature>
<dbReference type="GO" id="GO:0005085">
    <property type="term" value="F:guanyl-nucleotide exchange factor activity"/>
    <property type="evidence" value="ECO:0007669"/>
    <property type="project" value="TreeGrafter"/>
</dbReference>
<dbReference type="PANTHER" id="PTHR45982">
    <property type="entry name" value="REGULATOR OF CHROMOSOME CONDENSATION"/>
    <property type="match status" value="1"/>
</dbReference>
<accession>C1FIB8</accession>
<evidence type="ECO:0000313" key="2">
    <source>
        <dbReference type="EMBL" id="ACO69968.1"/>
    </source>
</evidence>
<proteinExistence type="predicted"/>
<dbReference type="GO" id="GO:0005737">
    <property type="term" value="C:cytoplasm"/>
    <property type="evidence" value="ECO:0007669"/>
    <property type="project" value="TreeGrafter"/>
</dbReference>
<dbReference type="Gene3D" id="2.130.10.30">
    <property type="entry name" value="Regulator of chromosome condensation 1/beta-lactamase-inhibitor protein II"/>
    <property type="match status" value="2"/>
</dbReference>
<dbReference type="Pfam" id="PF00415">
    <property type="entry name" value="RCC1"/>
    <property type="match status" value="1"/>
</dbReference>
<evidence type="ECO:0000256" key="1">
    <source>
        <dbReference type="PROSITE-ProRule" id="PRU00235"/>
    </source>
</evidence>
<dbReference type="STRING" id="296587.C1FIB8"/>